<evidence type="ECO:0000313" key="1">
    <source>
        <dbReference type="EnsemblPlants" id="OMERI02G24910.1"/>
    </source>
</evidence>
<reference evidence="1" key="1">
    <citation type="submission" date="2015-04" db="UniProtKB">
        <authorList>
            <consortium name="EnsemblPlants"/>
        </authorList>
    </citation>
    <scope>IDENTIFICATION</scope>
</reference>
<dbReference type="Proteomes" id="UP000008021">
    <property type="component" value="Chromosome 2"/>
</dbReference>
<dbReference type="Gramene" id="OMERI02G24910.1">
    <property type="protein sequence ID" value="OMERI02G24910.1"/>
    <property type="gene ID" value="OMERI02G24910"/>
</dbReference>
<dbReference type="AlphaFoldDB" id="A0A0E0CNY1"/>
<protein>
    <submittedName>
        <fullName evidence="1">Uncharacterized protein</fullName>
    </submittedName>
</protein>
<proteinExistence type="predicted"/>
<keyword evidence="2" id="KW-1185">Reference proteome</keyword>
<dbReference type="EnsemblPlants" id="OMERI02G24910.1">
    <property type="protein sequence ID" value="OMERI02G24910.1"/>
    <property type="gene ID" value="OMERI02G24910"/>
</dbReference>
<evidence type="ECO:0000313" key="2">
    <source>
        <dbReference type="Proteomes" id="UP000008021"/>
    </source>
</evidence>
<dbReference type="HOGENOM" id="CLU_1716145_0_0_1"/>
<organism evidence="1">
    <name type="scientific">Oryza meridionalis</name>
    <dbReference type="NCBI Taxonomy" id="40149"/>
    <lineage>
        <taxon>Eukaryota</taxon>
        <taxon>Viridiplantae</taxon>
        <taxon>Streptophyta</taxon>
        <taxon>Embryophyta</taxon>
        <taxon>Tracheophyta</taxon>
        <taxon>Spermatophyta</taxon>
        <taxon>Magnoliopsida</taxon>
        <taxon>Liliopsida</taxon>
        <taxon>Poales</taxon>
        <taxon>Poaceae</taxon>
        <taxon>BOP clade</taxon>
        <taxon>Oryzoideae</taxon>
        <taxon>Oryzeae</taxon>
        <taxon>Oryzinae</taxon>
        <taxon>Oryza</taxon>
    </lineage>
</organism>
<reference evidence="1" key="2">
    <citation type="submission" date="2018-05" db="EMBL/GenBank/DDBJ databases">
        <title>OmerRS3 (Oryza meridionalis Reference Sequence Version 3).</title>
        <authorList>
            <person name="Zhang J."/>
            <person name="Kudrna D."/>
            <person name="Lee S."/>
            <person name="Talag J."/>
            <person name="Welchert J."/>
            <person name="Wing R.A."/>
        </authorList>
    </citation>
    <scope>NUCLEOTIDE SEQUENCE [LARGE SCALE GENOMIC DNA]</scope>
    <source>
        <strain evidence="1">cv. OR44</strain>
    </source>
</reference>
<sequence>MAGSISCGSEYDESSLDSFINSLATLKLFRKEGRCGATSCVSSDGEDGRAAATAHAFVVRASSLVCRGQGGVHTAATGATPLRRRGDTIIQSADATMVAVLTKLSDHNWRFARDPVDTAKSAMVVPAVLAEHVDEQHHRCPGKKQERDFLDLE</sequence>
<accession>A0A0E0CNY1</accession>
<name>A0A0E0CNY1_9ORYZ</name>